<dbReference type="GO" id="GO:0043190">
    <property type="term" value="C:ATP-binding cassette (ABC) transporter complex"/>
    <property type="evidence" value="ECO:0007669"/>
    <property type="project" value="InterPro"/>
</dbReference>
<keyword evidence="5" id="KW-0997">Cell inner membrane</keyword>
<keyword evidence="7 9" id="KW-1133">Transmembrane helix</keyword>
<dbReference type="PANTHER" id="PTHR30614">
    <property type="entry name" value="MEMBRANE COMPONENT OF AMINO ACID ABC TRANSPORTER"/>
    <property type="match status" value="1"/>
</dbReference>
<dbReference type="GO" id="GO:0006865">
    <property type="term" value="P:amino acid transport"/>
    <property type="evidence" value="ECO:0007669"/>
    <property type="project" value="TreeGrafter"/>
</dbReference>
<evidence type="ECO:0000256" key="4">
    <source>
        <dbReference type="ARBA" id="ARBA00022475"/>
    </source>
</evidence>
<dbReference type="InterPro" id="IPR043429">
    <property type="entry name" value="ArtM/GltK/GlnP/TcyL/YhdX-like"/>
</dbReference>
<evidence type="ECO:0000256" key="6">
    <source>
        <dbReference type="ARBA" id="ARBA00022692"/>
    </source>
</evidence>
<dbReference type="eggNOG" id="COG4160">
    <property type="taxonomic scope" value="Bacteria"/>
</dbReference>
<dbReference type="SUPFAM" id="SSF161098">
    <property type="entry name" value="MetI-like"/>
    <property type="match status" value="1"/>
</dbReference>
<feature type="transmembrane region" description="Helical" evidence="9">
    <location>
        <begin position="159"/>
        <end position="177"/>
    </location>
</feature>
<dbReference type="PANTHER" id="PTHR30614:SF10">
    <property type="entry name" value="ARGININE ABC TRANSPORTER PERMEASE PROTEIN ARTM"/>
    <property type="match status" value="1"/>
</dbReference>
<evidence type="ECO:0000256" key="3">
    <source>
        <dbReference type="ARBA" id="ARBA00022448"/>
    </source>
</evidence>
<keyword evidence="3 9" id="KW-0813">Transport</keyword>
<evidence type="ECO:0000256" key="9">
    <source>
        <dbReference type="RuleBase" id="RU363032"/>
    </source>
</evidence>
<dbReference type="AlphaFoldDB" id="D6SQP8"/>
<keyword evidence="4" id="KW-1003">Cell membrane</keyword>
<keyword evidence="6 9" id="KW-0812">Transmembrane</keyword>
<evidence type="ECO:0000313" key="12">
    <source>
        <dbReference type="Proteomes" id="UP000005496"/>
    </source>
</evidence>
<dbReference type="InterPro" id="IPR010065">
    <property type="entry name" value="AA_ABC_transptr_permease_3TM"/>
</dbReference>
<dbReference type="OrthoDB" id="92598at2"/>
<gene>
    <name evidence="11" type="ORF">Dthio_PD2468</name>
</gene>
<proteinExistence type="inferred from homology"/>
<name>D6SQP8_9BACT</name>
<reference evidence="11" key="1">
    <citation type="submission" date="2010-05" db="EMBL/GenBank/DDBJ databases">
        <title>The draft genome of Desulfonatronospira thiodismutans ASO3-1.</title>
        <authorList>
            <consortium name="US DOE Joint Genome Institute (JGI-PGF)"/>
            <person name="Lucas S."/>
            <person name="Copeland A."/>
            <person name="Lapidus A."/>
            <person name="Cheng J.-F."/>
            <person name="Bruce D."/>
            <person name="Goodwin L."/>
            <person name="Pitluck S."/>
            <person name="Chertkov O."/>
            <person name="Brettin T."/>
            <person name="Detter J.C."/>
            <person name="Han C."/>
            <person name="Land M.L."/>
            <person name="Hauser L."/>
            <person name="Kyrpides N."/>
            <person name="Mikhailova N."/>
            <person name="Muyzer G."/>
            <person name="Woyke T."/>
        </authorList>
    </citation>
    <scope>NUCLEOTIDE SEQUENCE [LARGE SCALE GENOMIC DNA]</scope>
    <source>
        <strain evidence="11">ASO3-1</strain>
    </source>
</reference>
<sequence length="229" mass="25734">MEIIIESLPRLLGGAVITLEITFLSVLLGFVLAVPLAVMRVSRLRCLWMPVYAFTFYFRGTPLLVQIFLIYYGSGQFQVFLDSVGLWHFFKSPWFCSVLALTLNTAAYSAEIFRGGIQGVPRGEVEAARACGMSGLLLYRRIVIPKALRIAWPAYTNEVIFLLQASSLVSIITVMDITGVAREISARSFAFYELFLAAAAIYLVLVYGILWIFKRIENRINAYLQVGQH</sequence>
<dbReference type="NCBIfam" id="TIGR01726">
    <property type="entry name" value="HEQRo_perm_3TM"/>
    <property type="match status" value="1"/>
</dbReference>
<protein>
    <submittedName>
        <fullName evidence="11">Polar amino acid ABC transporter, inner membrane subunit</fullName>
    </submittedName>
</protein>
<evidence type="ECO:0000256" key="8">
    <source>
        <dbReference type="ARBA" id="ARBA00023136"/>
    </source>
</evidence>
<dbReference type="EMBL" id="ACJN02000002">
    <property type="protein sequence ID" value="EFI35074.1"/>
    <property type="molecule type" value="Genomic_DNA"/>
</dbReference>
<comment type="subcellular location">
    <subcellularLocation>
        <location evidence="1">Cell inner membrane</location>
        <topology evidence="1">Multi-pass membrane protein</topology>
    </subcellularLocation>
    <subcellularLocation>
        <location evidence="9">Cell membrane</location>
        <topology evidence="9">Multi-pass membrane protein</topology>
    </subcellularLocation>
</comment>
<evidence type="ECO:0000313" key="11">
    <source>
        <dbReference type="EMBL" id="EFI35074.1"/>
    </source>
</evidence>
<evidence type="ECO:0000259" key="10">
    <source>
        <dbReference type="PROSITE" id="PS50928"/>
    </source>
</evidence>
<dbReference type="Gene3D" id="1.10.3720.10">
    <property type="entry name" value="MetI-like"/>
    <property type="match status" value="1"/>
</dbReference>
<dbReference type="CDD" id="cd06261">
    <property type="entry name" value="TM_PBP2"/>
    <property type="match status" value="1"/>
</dbReference>
<dbReference type="InterPro" id="IPR000515">
    <property type="entry name" value="MetI-like"/>
</dbReference>
<feature type="domain" description="ABC transmembrane type-1" evidence="10">
    <location>
        <begin position="15"/>
        <end position="213"/>
    </location>
</feature>
<keyword evidence="8 9" id="KW-0472">Membrane</keyword>
<evidence type="ECO:0000256" key="2">
    <source>
        <dbReference type="ARBA" id="ARBA00010072"/>
    </source>
</evidence>
<comment type="caution">
    <text evidence="11">The sequence shown here is derived from an EMBL/GenBank/DDBJ whole genome shotgun (WGS) entry which is preliminary data.</text>
</comment>
<evidence type="ECO:0000256" key="7">
    <source>
        <dbReference type="ARBA" id="ARBA00022989"/>
    </source>
</evidence>
<accession>D6SQP8</accession>
<dbReference type="GO" id="GO:0022857">
    <property type="term" value="F:transmembrane transporter activity"/>
    <property type="evidence" value="ECO:0007669"/>
    <property type="project" value="InterPro"/>
</dbReference>
<evidence type="ECO:0000256" key="5">
    <source>
        <dbReference type="ARBA" id="ARBA00022519"/>
    </source>
</evidence>
<feature type="transmembrane region" description="Helical" evidence="9">
    <location>
        <begin position="12"/>
        <end position="39"/>
    </location>
</feature>
<dbReference type="Proteomes" id="UP000005496">
    <property type="component" value="Unassembled WGS sequence"/>
</dbReference>
<feature type="transmembrane region" description="Helical" evidence="9">
    <location>
        <begin position="51"/>
        <end position="72"/>
    </location>
</feature>
<dbReference type="InterPro" id="IPR035906">
    <property type="entry name" value="MetI-like_sf"/>
</dbReference>
<dbReference type="RefSeq" id="WP_008870388.1">
    <property type="nucleotide sequence ID" value="NZ_ACJN02000002.1"/>
</dbReference>
<dbReference type="Pfam" id="PF00528">
    <property type="entry name" value="BPD_transp_1"/>
    <property type="match status" value="1"/>
</dbReference>
<comment type="similarity">
    <text evidence="2">Belongs to the binding-protein-dependent transport system permease family. HisMQ subfamily.</text>
</comment>
<dbReference type="PROSITE" id="PS50928">
    <property type="entry name" value="ABC_TM1"/>
    <property type="match status" value="1"/>
</dbReference>
<evidence type="ECO:0000256" key="1">
    <source>
        <dbReference type="ARBA" id="ARBA00004429"/>
    </source>
</evidence>
<keyword evidence="12" id="KW-1185">Reference proteome</keyword>
<organism evidence="11 12">
    <name type="scientific">Desulfonatronospira thiodismutans ASO3-1</name>
    <dbReference type="NCBI Taxonomy" id="555779"/>
    <lineage>
        <taxon>Bacteria</taxon>
        <taxon>Pseudomonadati</taxon>
        <taxon>Thermodesulfobacteriota</taxon>
        <taxon>Desulfovibrionia</taxon>
        <taxon>Desulfovibrionales</taxon>
        <taxon>Desulfonatronovibrionaceae</taxon>
        <taxon>Desulfonatronospira</taxon>
    </lineage>
</organism>
<feature type="transmembrane region" description="Helical" evidence="9">
    <location>
        <begin position="92"/>
        <end position="113"/>
    </location>
</feature>
<feature type="transmembrane region" description="Helical" evidence="9">
    <location>
        <begin position="189"/>
        <end position="213"/>
    </location>
</feature>